<sequence length="232" mass="26389">PLPQRSLTKNPWGIRHLLDSPLQRRTAEPSSGVLWDAYSDSGTDLCWSTLTGTPTVSLHDLFDCDLFRRAADDLRREYVPHHPTERPEPSNLGRNCNLFDRLRFHAYDTGESNFEMLMREAERMNRGGLPESELRAIARSVSKFMTTRYRPADQKNRGVMGLENSTIPLPVKQRLAAGRTNSVRADNTDHKLRQAVEHWPAGRKLTQAALATAAQVSLKTVKRRWAALKSFR</sequence>
<dbReference type="EMBL" id="JAMYZR010000076">
    <property type="protein sequence ID" value="MCP1247287.1"/>
    <property type="molecule type" value="Genomic_DNA"/>
</dbReference>
<name>A0ABT1EVU2_9PROT</name>
<keyword evidence="2" id="KW-1185">Reference proteome</keyword>
<comment type="caution">
    <text evidence="1">The sequence shown here is derived from an EMBL/GenBank/DDBJ whole genome shotgun (WGS) entry which is preliminary data.</text>
</comment>
<reference evidence="1 2" key="1">
    <citation type="submission" date="2022-06" db="EMBL/GenBank/DDBJ databases">
        <title>Acetobacer genomes from food samples.</title>
        <authorList>
            <person name="Sombolestani A."/>
        </authorList>
    </citation>
    <scope>NUCLEOTIDE SEQUENCE [LARGE SCALE GENOMIC DNA]</scope>
    <source>
        <strain evidence="1 2">R-83281</strain>
    </source>
</reference>
<proteinExistence type="predicted"/>
<evidence type="ECO:0000313" key="1">
    <source>
        <dbReference type="EMBL" id="MCP1247287.1"/>
    </source>
</evidence>
<dbReference type="Proteomes" id="UP001523543">
    <property type="component" value="Unassembled WGS sequence"/>
</dbReference>
<protein>
    <submittedName>
        <fullName evidence="1">Primase C-terminal domain-containing protein</fullName>
    </submittedName>
</protein>
<feature type="non-terminal residue" evidence="1">
    <location>
        <position position="1"/>
    </location>
</feature>
<dbReference type="Gene3D" id="1.10.340.50">
    <property type="match status" value="1"/>
</dbReference>
<accession>A0ABT1EVU2</accession>
<organism evidence="1 2">
    <name type="scientific">Acetobacter cerevisiae</name>
    <dbReference type="NCBI Taxonomy" id="178900"/>
    <lineage>
        <taxon>Bacteria</taxon>
        <taxon>Pseudomonadati</taxon>
        <taxon>Pseudomonadota</taxon>
        <taxon>Alphaproteobacteria</taxon>
        <taxon>Acetobacterales</taxon>
        <taxon>Acetobacteraceae</taxon>
        <taxon>Acetobacter</taxon>
    </lineage>
</organism>
<evidence type="ECO:0000313" key="2">
    <source>
        <dbReference type="Proteomes" id="UP001523543"/>
    </source>
</evidence>
<gene>
    <name evidence="1" type="ORF">NKW54_15350</name>
</gene>